<dbReference type="PANTHER" id="PTHR43283:SF7">
    <property type="entry name" value="BETA-LACTAMASE-RELATED DOMAIN-CONTAINING PROTEIN"/>
    <property type="match status" value="1"/>
</dbReference>
<dbReference type="GO" id="GO:0016787">
    <property type="term" value="F:hydrolase activity"/>
    <property type="evidence" value="ECO:0007669"/>
    <property type="project" value="UniProtKB-KW"/>
</dbReference>
<accession>A0ABP7D7R0</accession>
<dbReference type="InterPro" id="IPR050789">
    <property type="entry name" value="Diverse_Enzym_Activities"/>
</dbReference>
<gene>
    <name evidence="2" type="ORF">GCM10022204_16390</name>
</gene>
<feature type="domain" description="Beta-lactamase-related" evidence="1">
    <location>
        <begin position="95"/>
        <end position="377"/>
    </location>
</feature>
<dbReference type="RefSeq" id="WP_344811834.1">
    <property type="nucleotide sequence ID" value="NZ_BAAAYX010000004.1"/>
</dbReference>
<keyword evidence="2" id="KW-0378">Hydrolase</keyword>
<proteinExistence type="predicted"/>
<dbReference type="Pfam" id="PF00144">
    <property type="entry name" value="Beta-lactamase"/>
    <property type="match status" value="1"/>
</dbReference>
<dbReference type="SUPFAM" id="SSF56601">
    <property type="entry name" value="beta-lactamase/transpeptidase-like"/>
    <property type="match status" value="1"/>
</dbReference>
<evidence type="ECO:0000259" key="1">
    <source>
        <dbReference type="Pfam" id="PF00144"/>
    </source>
</evidence>
<organism evidence="2 3">
    <name type="scientific">Microlunatus aurantiacus</name>
    <dbReference type="NCBI Taxonomy" id="446786"/>
    <lineage>
        <taxon>Bacteria</taxon>
        <taxon>Bacillati</taxon>
        <taxon>Actinomycetota</taxon>
        <taxon>Actinomycetes</taxon>
        <taxon>Propionibacteriales</taxon>
        <taxon>Propionibacteriaceae</taxon>
        <taxon>Microlunatus</taxon>
    </lineage>
</organism>
<dbReference type="InterPro" id="IPR012338">
    <property type="entry name" value="Beta-lactam/transpept-like"/>
</dbReference>
<dbReference type="InterPro" id="IPR001466">
    <property type="entry name" value="Beta-lactam-related"/>
</dbReference>
<reference evidence="3" key="1">
    <citation type="journal article" date="2019" name="Int. J. Syst. Evol. Microbiol.">
        <title>The Global Catalogue of Microorganisms (GCM) 10K type strain sequencing project: providing services to taxonomists for standard genome sequencing and annotation.</title>
        <authorList>
            <consortium name="The Broad Institute Genomics Platform"/>
            <consortium name="The Broad Institute Genome Sequencing Center for Infectious Disease"/>
            <person name="Wu L."/>
            <person name="Ma J."/>
        </authorList>
    </citation>
    <scope>NUCLEOTIDE SEQUENCE [LARGE SCALE GENOMIC DNA]</scope>
    <source>
        <strain evidence="3">JCM 16548</strain>
    </source>
</reference>
<protein>
    <submittedName>
        <fullName evidence="2">Serine hydrolase</fullName>
    </submittedName>
</protein>
<comment type="caution">
    <text evidence="2">The sequence shown here is derived from an EMBL/GenBank/DDBJ whole genome shotgun (WGS) entry which is preliminary data.</text>
</comment>
<sequence length="400" mass="42719">MIGSGSGRPPFPVTLDNWQSAGQLNWTFQHMAEIFPTALISRGTAAPGLPRIAYEPDALPVRTHDGETASLHAVMAGTDTDGWLVILDHPTWGPQVLVERYAGEMTPSTQHLMMSVTKSVVGITIGALVGQGVIDTEAAATHYVPALYDSGYAGATVRHLLDMRSGIRFSEDYLDPTAEVRVLEQAFGWAPKLTPDVPGTLRDFLVSLVQDGPHGGPFDYRSCESDVLGWVVEAATGRPFVEVVSELVWSRIGAEFDANIGVDSAGSGMFDGGMSATLGDLARFGLMILRHGTSLTGEQVVPSWWIEDSFAGGPDSVQAFADSPGDNRMPGGFYRNQFWIPDARRPVLLCLGIHGQMIYVNAGAGVVAAKLSSWPTPQNAWKLFSTVAAFDAISADVAGA</sequence>
<evidence type="ECO:0000313" key="3">
    <source>
        <dbReference type="Proteomes" id="UP001500051"/>
    </source>
</evidence>
<keyword evidence="3" id="KW-1185">Reference proteome</keyword>
<dbReference type="Proteomes" id="UP001500051">
    <property type="component" value="Unassembled WGS sequence"/>
</dbReference>
<dbReference type="PANTHER" id="PTHR43283">
    <property type="entry name" value="BETA-LACTAMASE-RELATED"/>
    <property type="match status" value="1"/>
</dbReference>
<evidence type="ECO:0000313" key="2">
    <source>
        <dbReference type="EMBL" id="GAA3700379.1"/>
    </source>
</evidence>
<name>A0ABP7D7R0_9ACTN</name>
<dbReference type="EMBL" id="BAAAYX010000004">
    <property type="protein sequence ID" value="GAA3700379.1"/>
    <property type="molecule type" value="Genomic_DNA"/>
</dbReference>
<dbReference type="Gene3D" id="3.40.710.10">
    <property type="entry name" value="DD-peptidase/beta-lactamase superfamily"/>
    <property type="match status" value="1"/>
</dbReference>